<dbReference type="InterPro" id="IPR034964">
    <property type="entry name" value="LS"/>
</dbReference>
<dbReference type="Pfam" id="PF00885">
    <property type="entry name" value="DMRL_synthase"/>
    <property type="match status" value="1"/>
</dbReference>
<dbReference type="Proteomes" id="UP000465622">
    <property type="component" value="Chromosome"/>
</dbReference>
<dbReference type="NCBIfam" id="NF009084">
    <property type="entry name" value="PRK12419.1"/>
    <property type="match status" value="1"/>
</dbReference>
<evidence type="ECO:0000256" key="1">
    <source>
        <dbReference type="ARBA" id="ARBA00004917"/>
    </source>
</evidence>
<comment type="similarity">
    <text evidence="2">Belongs to the DMRL synthase family.</text>
</comment>
<dbReference type="EMBL" id="AP022567">
    <property type="protein sequence ID" value="BBX31768.1"/>
    <property type="molecule type" value="Genomic_DNA"/>
</dbReference>
<dbReference type="InterPro" id="IPR036467">
    <property type="entry name" value="LS/RS_sf"/>
</dbReference>
<comment type="catalytic activity">
    <reaction evidence="6">
        <text>(2S)-2-hydroxy-3-oxobutyl phosphate + 5-amino-6-(D-ribitylamino)uracil = 6,7-dimethyl-8-(1-D-ribityl)lumazine + phosphate + 2 H2O + H(+)</text>
        <dbReference type="Rhea" id="RHEA:26152"/>
        <dbReference type="ChEBI" id="CHEBI:15377"/>
        <dbReference type="ChEBI" id="CHEBI:15378"/>
        <dbReference type="ChEBI" id="CHEBI:15934"/>
        <dbReference type="ChEBI" id="CHEBI:43474"/>
        <dbReference type="ChEBI" id="CHEBI:58201"/>
        <dbReference type="ChEBI" id="CHEBI:58830"/>
        <dbReference type="EC" id="2.5.1.78"/>
    </reaction>
</comment>
<dbReference type="InterPro" id="IPR002180">
    <property type="entry name" value="LS/RS"/>
</dbReference>
<evidence type="ECO:0000313" key="8">
    <source>
        <dbReference type="Proteomes" id="UP000465622"/>
    </source>
</evidence>
<sequence length="155" mass="17228">MTGMSQSDRVAVVSSRWHGDIVGHAVDTFCREVDAHPRFAVDRFEVPGAFEIPLRVQRLARSGIYAAIAACAFIVDGGIYRHEFVAHTVLDALMRIQLDEETPVFSAVLTPHAFHEHYEHRMFFSTHFVVKGQELAQALLQVCAADAEHAEPAVS</sequence>
<gene>
    <name evidence="7" type="primary">ribH_1</name>
    <name evidence="7" type="ORF">MMAGJ_10500</name>
</gene>
<keyword evidence="8" id="KW-1185">Reference proteome</keyword>
<dbReference type="PANTHER" id="PTHR21058:SF0">
    <property type="entry name" value="6,7-DIMETHYL-8-RIBITYLLUMAZINE SYNTHASE"/>
    <property type="match status" value="1"/>
</dbReference>
<dbReference type="Gene3D" id="3.40.50.960">
    <property type="entry name" value="Lumazine/riboflavin synthase"/>
    <property type="match status" value="1"/>
</dbReference>
<evidence type="ECO:0000256" key="6">
    <source>
        <dbReference type="ARBA" id="ARBA00048785"/>
    </source>
</evidence>
<name>A0ABN5Y0J0_MYCME</name>
<dbReference type="EC" id="2.5.1.78" evidence="3"/>
<evidence type="ECO:0000256" key="3">
    <source>
        <dbReference type="ARBA" id="ARBA00012664"/>
    </source>
</evidence>
<organism evidence="7 8">
    <name type="scientific">Mycolicibacterium mageritense</name>
    <name type="common">Mycobacterium mageritense</name>
    <dbReference type="NCBI Taxonomy" id="53462"/>
    <lineage>
        <taxon>Bacteria</taxon>
        <taxon>Bacillati</taxon>
        <taxon>Actinomycetota</taxon>
        <taxon>Actinomycetes</taxon>
        <taxon>Mycobacteriales</taxon>
        <taxon>Mycobacteriaceae</taxon>
        <taxon>Mycolicibacterium</taxon>
    </lineage>
</organism>
<evidence type="ECO:0000256" key="2">
    <source>
        <dbReference type="ARBA" id="ARBA00007424"/>
    </source>
</evidence>
<evidence type="ECO:0000256" key="5">
    <source>
        <dbReference type="ARBA" id="ARBA00022679"/>
    </source>
</evidence>
<evidence type="ECO:0000256" key="4">
    <source>
        <dbReference type="ARBA" id="ARBA00022619"/>
    </source>
</evidence>
<dbReference type="PANTHER" id="PTHR21058">
    <property type="entry name" value="6,7-DIMETHYL-8-RIBITYLLUMAZINE SYNTHASE DMRL SYNTHASE LUMAZINE SYNTHASE"/>
    <property type="match status" value="1"/>
</dbReference>
<dbReference type="SUPFAM" id="SSF52121">
    <property type="entry name" value="Lumazine synthase"/>
    <property type="match status" value="1"/>
</dbReference>
<comment type="pathway">
    <text evidence="1">Cofactor biosynthesis; riboflavin biosynthesis; riboflavin from 2-hydroxy-3-oxobutyl phosphate and 5-amino-6-(D-ribitylamino)uracil: step 1/2.</text>
</comment>
<protein>
    <recommendedName>
        <fullName evidence="3">6,7-dimethyl-8-ribityllumazine synthase</fullName>
        <ecNumber evidence="3">2.5.1.78</ecNumber>
    </recommendedName>
</protein>
<reference evidence="7 8" key="1">
    <citation type="journal article" date="2019" name="Emerg. Microbes Infect.">
        <title>Comprehensive subspecies identification of 175 nontuberculous mycobacteria species based on 7547 genomic profiles.</title>
        <authorList>
            <person name="Matsumoto Y."/>
            <person name="Kinjo T."/>
            <person name="Motooka D."/>
            <person name="Nabeya D."/>
            <person name="Jung N."/>
            <person name="Uechi K."/>
            <person name="Horii T."/>
            <person name="Iida T."/>
            <person name="Fujita J."/>
            <person name="Nakamura S."/>
        </authorList>
    </citation>
    <scope>NUCLEOTIDE SEQUENCE [LARGE SCALE GENOMIC DNA]</scope>
    <source>
        <strain evidence="7 8">JCM 12375</strain>
    </source>
</reference>
<keyword evidence="5" id="KW-0808">Transferase</keyword>
<proteinExistence type="inferred from homology"/>
<keyword evidence="4" id="KW-0686">Riboflavin biosynthesis</keyword>
<accession>A0ABN5Y0J0</accession>
<evidence type="ECO:0000313" key="7">
    <source>
        <dbReference type="EMBL" id="BBX31768.1"/>
    </source>
</evidence>